<dbReference type="EMBL" id="AC091233">
    <property type="protein sequence ID" value="AAP44581.1"/>
    <property type="molecule type" value="Genomic_DNA"/>
</dbReference>
<evidence type="ECO:0000256" key="2">
    <source>
        <dbReference type="SAM" id="Phobius"/>
    </source>
</evidence>
<evidence type="ECO:0000256" key="1">
    <source>
        <dbReference type="SAM" id="MobiDB-lite"/>
    </source>
</evidence>
<dbReference type="Proteomes" id="UP000000763">
    <property type="component" value="Chromosome 3"/>
</dbReference>
<feature type="compositionally biased region" description="Polar residues" evidence="1">
    <location>
        <begin position="275"/>
        <end position="288"/>
    </location>
</feature>
<dbReference type="AlphaFoldDB" id="Q7Y1P8"/>
<feature type="region of interest" description="Disordered" evidence="1">
    <location>
        <begin position="129"/>
        <end position="194"/>
    </location>
</feature>
<reference evidence="4" key="2">
    <citation type="journal article" date="2008" name="Nucleic Acids Res.">
        <title>The rice annotation project database (RAP-DB): 2008 update.</title>
        <authorList>
            <consortium name="The rice annotation project (RAP)"/>
        </authorList>
    </citation>
    <scope>GENOME REANNOTATION</scope>
    <source>
        <strain evidence="4">cv. Nipponbare</strain>
    </source>
</reference>
<protein>
    <submittedName>
        <fullName evidence="3">Uncharacterized protein</fullName>
    </submittedName>
</protein>
<evidence type="ECO:0000313" key="4">
    <source>
        <dbReference type="Proteomes" id="UP000000763"/>
    </source>
</evidence>
<evidence type="ECO:0000313" key="3">
    <source>
        <dbReference type="EMBL" id="AAP44581.1"/>
    </source>
</evidence>
<name>Q7Y1P8_ORYSJ</name>
<keyword evidence="2" id="KW-0812">Transmembrane</keyword>
<gene>
    <name evidence="3" type="primary">OSJNBa0053G10.1</name>
</gene>
<keyword evidence="2" id="KW-1133">Transmembrane helix</keyword>
<feature type="transmembrane region" description="Helical" evidence="2">
    <location>
        <begin position="82"/>
        <end position="100"/>
    </location>
</feature>
<proteinExistence type="predicted"/>
<sequence length="358" mass="38749">MATATMSLRRCAERAPKLRCAQQRSRRLAAPERMKSKEEIFGMVRRVWNAREEETTAAHQRFRPSSYSQPAMEKQWRRAARMLSLGWIGTGMVASILNVLTRLTSVDFTETRKGTLVQKYKIKVVGDDLETSSSKDGDGKQAPDGSAQLSNKSATDGSLGNQGDNYQGVHGVQGDGVHGVQGDGAQGLQGGNLNQNSDAAQDFFSNFQDRVDYVVHHALINQSGVLVNTLSNMMKSIADGSIAEHQAAGPVYLQGGVFPNYRSLITDVQPSTQAVPSVAPTSQPTALASTPLPVPSALAPGQPVNPQLLIREQPQHGGQVANRLTQDQVAATFLPPQPIVDPIQQQPIQQTPLRQQII</sequence>
<organism evidence="3 4">
    <name type="scientific">Oryza sativa subsp. japonica</name>
    <name type="common">Rice</name>
    <dbReference type="NCBI Taxonomy" id="39947"/>
    <lineage>
        <taxon>Eukaryota</taxon>
        <taxon>Viridiplantae</taxon>
        <taxon>Streptophyta</taxon>
        <taxon>Embryophyta</taxon>
        <taxon>Tracheophyta</taxon>
        <taxon>Spermatophyta</taxon>
        <taxon>Magnoliopsida</taxon>
        <taxon>Liliopsida</taxon>
        <taxon>Poales</taxon>
        <taxon>Poaceae</taxon>
        <taxon>BOP clade</taxon>
        <taxon>Oryzoideae</taxon>
        <taxon>Oryzeae</taxon>
        <taxon>Oryzinae</taxon>
        <taxon>Oryza</taxon>
        <taxon>Oryza sativa</taxon>
    </lineage>
</organism>
<feature type="compositionally biased region" description="Gly residues" evidence="1">
    <location>
        <begin position="171"/>
        <end position="190"/>
    </location>
</feature>
<keyword evidence="2" id="KW-0472">Membrane</keyword>
<reference evidence="4" key="1">
    <citation type="journal article" date="2005" name="Nature">
        <title>The map-based sequence of the rice genome.</title>
        <authorList>
            <consortium name="International rice genome sequencing project (IRGSP)"/>
            <person name="Matsumoto T."/>
            <person name="Wu J."/>
            <person name="Kanamori H."/>
            <person name="Katayose Y."/>
            <person name="Fujisawa M."/>
            <person name="Namiki N."/>
            <person name="Mizuno H."/>
            <person name="Yamamoto K."/>
            <person name="Antonio B.A."/>
            <person name="Baba T."/>
            <person name="Sakata K."/>
            <person name="Nagamura Y."/>
            <person name="Aoki H."/>
            <person name="Arikawa K."/>
            <person name="Arita K."/>
            <person name="Bito T."/>
            <person name="Chiden Y."/>
            <person name="Fujitsuka N."/>
            <person name="Fukunaka R."/>
            <person name="Hamada M."/>
            <person name="Harada C."/>
            <person name="Hayashi A."/>
            <person name="Hijishita S."/>
            <person name="Honda M."/>
            <person name="Hosokawa S."/>
            <person name="Ichikawa Y."/>
            <person name="Idonuma A."/>
            <person name="Iijima M."/>
            <person name="Ikeda M."/>
            <person name="Ikeno M."/>
            <person name="Ito K."/>
            <person name="Ito S."/>
            <person name="Ito T."/>
            <person name="Ito Y."/>
            <person name="Ito Y."/>
            <person name="Iwabuchi A."/>
            <person name="Kamiya K."/>
            <person name="Karasawa W."/>
            <person name="Kurita K."/>
            <person name="Katagiri S."/>
            <person name="Kikuta A."/>
            <person name="Kobayashi H."/>
            <person name="Kobayashi N."/>
            <person name="Machita K."/>
            <person name="Maehara T."/>
            <person name="Masukawa M."/>
            <person name="Mizubayashi T."/>
            <person name="Mukai Y."/>
            <person name="Nagasaki H."/>
            <person name="Nagata Y."/>
            <person name="Naito S."/>
            <person name="Nakashima M."/>
            <person name="Nakama Y."/>
            <person name="Nakamichi Y."/>
            <person name="Nakamura M."/>
            <person name="Meguro A."/>
            <person name="Negishi M."/>
            <person name="Ohta I."/>
            <person name="Ohta T."/>
            <person name="Okamoto M."/>
            <person name="Ono N."/>
            <person name="Saji S."/>
            <person name="Sakaguchi M."/>
            <person name="Sakai K."/>
            <person name="Shibata M."/>
            <person name="Shimokawa T."/>
            <person name="Song J."/>
            <person name="Takazaki Y."/>
            <person name="Terasawa K."/>
            <person name="Tsugane M."/>
            <person name="Tsuji K."/>
            <person name="Ueda S."/>
            <person name="Waki K."/>
            <person name="Yamagata H."/>
            <person name="Yamamoto M."/>
            <person name="Yamamoto S."/>
            <person name="Yamane H."/>
            <person name="Yoshiki S."/>
            <person name="Yoshihara R."/>
            <person name="Yukawa K."/>
            <person name="Zhong H."/>
            <person name="Yano M."/>
            <person name="Yuan Q."/>
            <person name="Ouyang S."/>
            <person name="Liu J."/>
            <person name="Jones K.M."/>
            <person name="Gansberger K."/>
            <person name="Moffat K."/>
            <person name="Hill J."/>
            <person name="Bera J."/>
            <person name="Fadrosh D."/>
            <person name="Jin S."/>
            <person name="Johri S."/>
            <person name="Kim M."/>
            <person name="Overton L."/>
            <person name="Reardon M."/>
            <person name="Tsitrin T."/>
            <person name="Vuong H."/>
            <person name="Weaver B."/>
            <person name="Ciecko A."/>
            <person name="Tallon L."/>
            <person name="Jackson J."/>
            <person name="Pai G."/>
            <person name="Aken S.V."/>
            <person name="Utterback T."/>
            <person name="Reidmuller S."/>
            <person name="Feldblyum T."/>
            <person name="Hsiao J."/>
            <person name="Zismann V."/>
            <person name="Iobst S."/>
            <person name="de Vazeille A.R."/>
            <person name="Buell C.R."/>
            <person name="Ying K."/>
            <person name="Li Y."/>
            <person name="Lu T."/>
            <person name="Huang Y."/>
            <person name="Zhao Q."/>
            <person name="Feng Q."/>
            <person name="Zhang L."/>
            <person name="Zhu J."/>
            <person name="Weng Q."/>
            <person name="Mu J."/>
            <person name="Lu Y."/>
            <person name="Fan D."/>
            <person name="Liu Y."/>
            <person name="Guan J."/>
            <person name="Zhang Y."/>
            <person name="Yu S."/>
            <person name="Liu X."/>
            <person name="Zhang Y."/>
            <person name="Hong G."/>
            <person name="Han B."/>
            <person name="Choisne N."/>
            <person name="Demange N."/>
            <person name="Orjeda G."/>
            <person name="Samain S."/>
            <person name="Cattolico L."/>
            <person name="Pelletier E."/>
            <person name="Couloux A."/>
            <person name="Segurens B."/>
            <person name="Wincker P."/>
            <person name="D'Hont A."/>
            <person name="Scarpelli C."/>
            <person name="Weissenbach J."/>
            <person name="Salanoubat M."/>
            <person name="Quetier F."/>
            <person name="Yu Y."/>
            <person name="Kim H.R."/>
            <person name="Rambo T."/>
            <person name="Currie J."/>
            <person name="Collura K."/>
            <person name="Luo M."/>
            <person name="Yang T."/>
            <person name="Ammiraju J.S.S."/>
            <person name="Engler F."/>
            <person name="Soderlund C."/>
            <person name="Wing R.A."/>
            <person name="Palmer L.E."/>
            <person name="de la Bastide M."/>
            <person name="Spiegel L."/>
            <person name="Nascimento L."/>
            <person name="Zutavern T."/>
            <person name="O'Shaughnessy A."/>
            <person name="Dike S."/>
            <person name="Dedhia N."/>
            <person name="Preston R."/>
            <person name="Balija V."/>
            <person name="McCombie W.R."/>
            <person name="Chow T."/>
            <person name="Chen H."/>
            <person name="Chung M."/>
            <person name="Chen C."/>
            <person name="Shaw J."/>
            <person name="Wu H."/>
            <person name="Hsiao K."/>
            <person name="Chao Y."/>
            <person name="Chu M."/>
            <person name="Cheng C."/>
            <person name="Hour A."/>
            <person name="Lee P."/>
            <person name="Lin S."/>
            <person name="Lin Y."/>
            <person name="Liou J."/>
            <person name="Liu S."/>
            <person name="Hsing Y."/>
            <person name="Raghuvanshi S."/>
            <person name="Mohanty A."/>
            <person name="Bharti A.K."/>
            <person name="Gaur A."/>
            <person name="Gupta V."/>
            <person name="Kumar D."/>
            <person name="Ravi V."/>
            <person name="Vij S."/>
            <person name="Kapur A."/>
            <person name="Khurana P."/>
            <person name="Khurana P."/>
            <person name="Khurana J.P."/>
            <person name="Tyagi A.K."/>
            <person name="Gaikwad K."/>
            <person name="Singh A."/>
            <person name="Dalal V."/>
            <person name="Srivastava S."/>
            <person name="Dixit A."/>
            <person name="Pal A.K."/>
            <person name="Ghazi I.A."/>
            <person name="Yadav M."/>
            <person name="Pandit A."/>
            <person name="Bhargava A."/>
            <person name="Sureshbabu K."/>
            <person name="Batra K."/>
            <person name="Sharma T.R."/>
            <person name="Mohapatra T."/>
            <person name="Singh N.K."/>
            <person name="Messing J."/>
            <person name="Nelson A.B."/>
            <person name="Fuks G."/>
            <person name="Kavchok S."/>
            <person name="Keizer G."/>
            <person name="Linton E."/>
            <person name="Llaca V."/>
            <person name="Song R."/>
            <person name="Tanyolac B."/>
            <person name="Young S."/>
            <person name="Ho-Il K."/>
            <person name="Hahn J.H."/>
            <person name="Sangsakoo G."/>
            <person name="Vanavichit A."/>
            <person name="de Mattos Luiz.A.T."/>
            <person name="Zimmer P.D."/>
            <person name="Malone G."/>
            <person name="Dellagostin O."/>
            <person name="de Oliveira A.C."/>
            <person name="Bevan M."/>
            <person name="Bancroft I."/>
            <person name="Minx P."/>
            <person name="Cordum H."/>
            <person name="Wilson R."/>
            <person name="Cheng Z."/>
            <person name="Jin W."/>
            <person name="Jiang J."/>
            <person name="Leong S.A."/>
            <person name="Iwama H."/>
            <person name="Gojobori T."/>
            <person name="Itoh T."/>
            <person name="Niimura Y."/>
            <person name="Fujii Y."/>
            <person name="Habara T."/>
            <person name="Sakai H."/>
            <person name="Sato Y."/>
            <person name="Wilson G."/>
            <person name="Kumar K."/>
            <person name="McCouch S."/>
            <person name="Juretic N."/>
            <person name="Hoen D."/>
            <person name="Wright S."/>
            <person name="Bruskiewich R."/>
            <person name="Bureau T."/>
            <person name="Miyao A."/>
            <person name="Hirochika H."/>
            <person name="Nishikawa T."/>
            <person name="Kadowaki K."/>
            <person name="Sugiura M."/>
            <person name="Burr B."/>
            <person name="Sasaki T."/>
        </authorList>
    </citation>
    <scope>NUCLEOTIDE SEQUENCE [LARGE SCALE GENOMIC DNA]</scope>
    <source>
        <strain evidence="4">cv. Nipponbare</strain>
    </source>
</reference>
<accession>Q7Y1P8</accession>
<feature type="region of interest" description="Disordered" evidence="1">
    <location>
        <begin position="275"/>
        <end position="298"/>
    </location>
</feature>
<feature type="compositionally biased region" description="Polar residues" evidence="1">
    <location>
        <begin position="147"/>
        <end position="165"/>
    </location>
</feature>